<dbReference type="EMBL" id="MIJZ01000013">
    <property type="protein sequence ID" value="OEG11557.1"/>
    <property type="molecule type" value="Genomic_DNA"/>
</dbReference>
<feature type="transmembrane region" description="Helical" evidence="8">
    <location>
        <begin position="107"/>
        <end position="129"/>
    </location>
</feature>
<comment type="similarity">
    <text evidence="2">Belongs to the PsiE family.</text>
</comment>
<dbReference type="InterPro" id="IPR020948">
    <property type="entry name" value="P_starv_induced_PsiE-like"/>
</dbReference>
<keyword evidence="4" id="KW-1003">Cell membrane</keyword>
<evidence type="ECO:0000313" key="9">
    <source>
        <dbReference type="EMBL" id="OEG11557.1"/>
    </source>
</evidence>
<keyword evidence="6 8" id="KW-1133">Transmembrane helix</keyword>
<feature type="transmembrane region" description="Helical" evidence="8">
    <location>
        <begin position="84"/>
        <end position="101"/>
    </location>
</feature>
<evidence type="ECO:0000256" key="7">
    <source>
        <dbReference type="ARBA" id="ARBA00023136"/>
    </source>
</evidence>
<sequence length="150" mass="17182">MKEEQRFGIMKKYVNWALDIVLGILAVLILIFMIRQLIDIGTFINKPMTPKNLSIVMQEVVAFFMLFEFIMMVIRYIQEGHHIPIRYLILICITAILRQLMVLHGDAVQTLLLSVSILSLVIVLFVLNLSGNKSYVGFKSHADDGQKTDK</sequence>
<dbReference type="InterPro" id="IPR009315">
    <property type="entry name" value="P_starv_induced_PsiE"/>
</dbReference>
<keyword evidence="5 8" id="KW-0812">Transmembrane</keyword>
<keyword evidence="7 8" id="KW-0472">Membrane</keyword>
<evidence type="ECO:0000313" key="10">
    <source>
        <dbReference type="Proteomes" id="UP000094068"/>
    </source>
</evidence>
<dbReference type="STRING" id="903984.BCR21_09695"/>
<comment type="caution">
    <text evidence="9">The sequence shown here is derived from an EMBL/GenBank/DDBJ whole genome shotgun (WGS) entry which is preliminary data.</text>
</comment>
<feature type="transmembrane region" description="Helical" evidence="8">
    <location>
        <begin position="55"/>
        <end position="77"/>
    </location>
</feature>
<name>A0A1E5GFY6_9ENTE</name>
<evidence type="ECO:0000256" key="5">
    <source>
        <dbReference type="ARBA" id="ARBA00022692"/>
    </source>
</evidence>
<dbReference type="AlphaFoldDB" id="A0A1E5GFY6"/>
<dbReference type="RefSeq" id="WP_069646322.1">
    <property type="nucleotide sequence ID" value="NZ_MIJZ01000013.1"/>
</dbReference>
<evidence type="ECO:0000256" key="8">
    <source>
        <dbReference type="SAM" id="Phobius"/>
    </source>
</evidence>
<comment type="subcellular location">
    <subcellularLocation>
        <location evidence="1">Cell inner membrane</location>
        <topology evidence="1">Multi-pass membrane protein</topology>
    </subcellularLocation>
</comment>
<evidence type="ECO:0000256" key="4">
    <source>
        <dbReference type="ARBA" id="ARBA00022475"/>
    </source>
</evidence>
<dbReference type="Proteomes" id="UP000094068">
    <property type="component" value="Unassembled WGS sequence"/>
</dbReference>
<proteinExistence type="inferred from homology"/>
<evidence type="ECO:0000256" key="1">
    <source>
        <dbReference type="ARBA" id="ARBA00004429"/>
    </source>
</evidence>
<feature type="transmembrane region" description="Helical" evidence="8">
    <location>
        <begin position="12"/>
        <end position="35"/>
    </location>
</feature>
<protein>
    <recommendedName>
        <fullName evidence="3">Protein PsiE</fullName>
    </recommendedName>
</protein>
<dbReference type="GO" id="GO:0016036">
    <property type="term" value="P:cellular response to phosphate starvation"/>
    <property type="evidence" value="ECO:0007669"/>
    <property type="project" value="InterPro"/>
</dbReference>
<keyword evidence="10" id="KW-1185">Reference proteome</keyword>
<reference evidence="10" key="1">
    <citation type="submission" date="2016-09" db="EMBL/GenBank/DDBJ databases">
        <authorList>
            <person name="Gulvik C.A."/>
        </authorList>
    </citation>
    <scope>NUCLEOTIDE SEQUENCE [LARGE SCALE GENOMIC DNA]</scope>
    <source>
        <strain evidence="10">DSM 23328</strain>
    </source>
</reference>
<dbReference type="PANTHER" id="PTHR37819">
    <property type="entry name" value="PROTEIN PSIE"/>
    <property type="match status" value="1"/>
</dbReference>
<organism evidence="9 10">
    <name type="scientific">Enterococcus ureasiticus</name>
    <dbReference type="NCBI Taxonomy" id="903984"/>
    <lineage>
        <taxon>Bacteria</taxon>
        <taxon>Bacillati</taxon>
        <taxon>Bacillota</taxon>
        <taxon>Bacilli</taxon>
        <taxon>Lactobacillales</taxon>
        <taxon>Enterococcaceae</taxon>
        <taxon>Enterococcus</taxon>
    </lineage>
</organism>
<gene>
    <name evidence="9" type="ORF">BCR21_09695</name>
</gene>
<dbReference type="PANTHER" id="PTHR37819:SF1">
    <property type="entry name" value="PROTEIN PSIE"/>
    <property type="match status" value="1"/>
</dbReference>
<dbReference type="NCBIfam" id="NF002763">
    <property type="entry name" value="PRK02833.1-1"/>
    <property type="match status" value="1"/>
</dbReference>
<dbReference type="Pfam" id="PF06146">
    <property type="entry name" value="PsiE"/>
    <property type="match status" value="1"/>
</dbReference>
<evidence type="ECO:0000256" key="6">
    <source>
        <dbReference type="ARBA" id="ARBA00022989"/>
    </source>
</evidence>
<accession>A0A1E5GFY6</accession>
<evidence type="ECO:0000256" key="3">
    <source>
        <dbReference type="ARBA" id="ARBA00021903"/>
    </source>
</evidence>
<dbReference type="OrthoDB" id="9792470at2"/>
<dbReference type="GO" id="GO:0005886">
    <property type="term" value="C:plasma membrane"/>
    <property type="evidence" value="ECO:0007669"/>
    <property type="project" value="UniProtKB-SubCell"/>
</dbReference>
<evidence type="ECO:0000256" key="2">
    <source>
        <dbReference type="ARBA" id="ARBA00005632"/>
    </source>
</evidence>